<dbReference type="Pfam" id="PF00067">
    <property type="entry name" value="p450"/>
    <property type="match status" value="3"/>
</dbReference>
<comment type="caution">
    <text evidence="15">The sequence shown here is derived from an EMBL/GenBank/DDBJ whole genome shotgun (WGS) entry which is preliminary data.</text>
</comment>
<feature type="transmembrane region" description="Helical" evidence="14">
    <location>
        <begin position="712"/>
        <end position="732"/>
    </location>
</feature>
<feature type="non-terminal residue" evidence="15">
    <location>
        <position position="1479"/>
    </location>
</feature>
<proteinExistence type="inferred from homology"/>
<dbReference type="InterPro" id="IPR002401">
    <property type="entry name" value="Cyt_P450_E_grp-I"/>
</dbReference>
<dbReference type="PRINTS" id="PR00385">
    <property type="entry name" value="P450"/>
</dbReference>
<dbReference type="InterPro" id="IPR017972">
    <property type="entry name" value="Cyt_P450_CS"/>
</dbReference>
<sequence>MTQCRNTELIRSNICNTEIRKVASTVQNLVLPAVLECNIRANEEAVCRTHRNNTVPAVAFVFSSLLSSENPITCRRLHERNTATLEQFLASTQRHVEVWLGEALLKCEASDLVAWEDGPQNKWQSFKGWISWSVARKIRNGRFWVGQGFKCAVLMQHLLARQKIMLYPDLCNGYENQRTRQTAFVNYFPVGKVLSYKMVASILGSWCAIATFLLGGVVLLYVYLTRTHSYWRKRGVPYVKPLPLFGNMKDTVLTRKSMGENYRDIYWWKITRSQLMPAFTVAKLKPLFPLIEEVCHELKEYIDKNRHTGEFETKDLCARFTTDVVASCAFGAHGNSLRSAESEFRRMGREFIEPGFLKNVKFMTMFLLPWVADILKLRFVPKIVEDFFRRLVQEVVTYREQNNTVRADYLQYLISLKNKASERETANDEDVAAQAITFFGDGFETSSSALSFLLYSLATNPDVQERVREEVDTVLKRHGDKLTFDSIQEMTYLDMVFAESMRMYPPVTFINRECTRPFKLDTPSGGSYVVEVGTSVIIPVYALHYDPAHFPEPHTFNPDRFTEENKKNRHKYVYLPFGEGPRICLGVRFGTMQVKAGAAAILSNFVVRATQRTPIPITPDPNYFMLCAKGGLWLHATTSRKASTRHCVRDKLLTATLEERFATVSTVYAFVVSWLVSKHVKIKSNKIKCHDTLHFMFLTGKLDVDMEVPDLGSWWAITTFLLGGVVLLYLYLTRSHSYWRKRGVPYVKPLPLFGNLKDVMLLRSTLGEVCRDVYWKLDGYKYGGMFKFGQPALLIRDPEIIKTVLVKDFNSFHDNDIESDPDVDPLFGRNPFVLTGERWKITRSQLTPAFSLGKIKPYFPLIAEVCEELKRCIENSSATTTEFEAKELCARYTTDVVASCAYGIRGNALRDPDCEFRRMGREILEPSFWKNIKLLIVFLLPRLARVLKLSVGTPKVQKFFQRIVREVVAYREDNNVTRADYLQHLINLSKKGSIADDKDISFTEDDIIAQASTFFADGYETSSAAMAFGLYCLALNPNVQTEVRHEVDSVLKKHGGELTFDGIQEMSYLDMALSESLRMYPPGLVLMKVCTMPFQLPTPSGGTYEVEVGTPIMIPVYGIHHDPQHFPDPKHYDPERFSEENKKTRHRQSYLPFGDGPRMCLDAITFSSCSRYFRMAVPDALCAWMTLTAVIGLLVYAYLTWTHNYWRKKGVPYLEPDLLFGALRDNIFGKKSLAECYQDCYWKLDGHKCGGVFKFRQPALLLRDPELVKTVIVKEFSSFQDNDFHSNVDIDPLFESQTPGRAQPVTMIWRWKEVRSKLTPGFTSGKLKLMYPLIQDVCNGMLEHLREDKGEGGLREAKTITTKFAADSVAVCAYGLQQNSFVNPDTEFRKYGRKFLEPTIWREIEQSLVILAPAIADFLKLKFTPTEVIDFFRRMTKEAVTYRQQNNVKRNDFLQLLIQLKEKAEDMNNSKDKSIPWYK</sequence>
<dbReference type="GO" id="GO:0016705">
    <property type="term" value="F:oxidoreductase activity, acting on paired donors, with incorporation or reduction of molecular oxygen"/>
    <property type="evidence" value="ECO:0007669"/>
    <property type="project" value="InterPro"/>
</dbReference>
<keyword evidence="9" id="KW-0560">Oxidoreductase</keyword>
<dbReference type="EMBL" id="BLKM01000708">
    <property type="protein sequence ID" value="GFG37652.1"/>
    <property type="molecule type" value="Genomic_DNA"/>
</dbReference>
<dbReference type="FunFam" id="1.10.630.10:FF:000042">
    <property type="entry name" value="Cytochrome P450"/>
    <property type="match status" value="2"/>
</dbReference>
<feature type="binding site" description="axial binding residue" evidence="13">
    <location>
        <position position="584"/>
    </location>
    <ligand>
        <name>heme</name>
        <dbReference type="ChEBI" id="CHEBI:30413"/>
    </ligand>
    <ligandPart>
        <name>Fe</name>
        <dbReference type="ChEBI" id="CHEBI:18248"/>
    </ligandPart>
</feature>
<evidence type="ECO:0000256" key="2">
    <source>
        <dbReference type="ARBA" id="ARBA00004174"/>
    </source>
</evidence>
<gene>
    <name evidence="15" type="ORF">Cfor_02015</name>
</gene>
<dbReference type="InterPro" id="IPR036396">
    <property type="entry name" value="Cyt_P450_sf"/>
</dbReference>
<evidence type="ECO:0000256" key="6">
    <source>
        <dbReference type="ARBA" id="ARBA00022723"/>
    </source>
</evidence>
<evidence type="ECO:0000256" key="10">
    <source>
        <dbReference type="ARBA" id="ARBA00023004"/>
    </source>
</evidence>
<evidence type="ECO:0000256" key="8">
    <source>
        <dbReference type="ARBA" id="ARBA00022848"/>
    </source>
</evidence>
<keyword evidence="6 13" id="KW-0479">Metal-binding</keyword>
<evidence type="ECO:0000256" key="3">
    <source>
        <dbReference type="ARBA" id="ARBA00004406"/>
    </source>
</evidence>
<dbReference type="PANTHER" id="PTHR24292:SF54">
    <property type="entry name" value="CYP9F3-RELATED"/>
    <property type="match status" value="1"/>
</dbReference>
<dbReference type="OrthoDB" id="2789670at2759"/>
<dbReference type="GO" id="GO:0005506">
    <property type="term" value="F:iron ion binding"/>
    <property type="evidence" value="ECO:0007669"/>
    <property type="project" value="InterPro"/>
</dbReference>
<keyword evidence="14" id="KW-0812">Transmembrane</keyword>
<dbReference type="InterPro" id="IPR050476">
    <property type="entry name" value="Insect_CytP450_Detox"/>
</dbReference>
<evidence type="ECO:0000256" key="14">
    <source>
        <dbReference type="SAM" id="Phobius"/>
    </source>
</evidence>
<keyword evidence="12 14" id="KW-0472">Membrane</keyword>
<reference evidence="16" key="1">
    <citation type="submission" date="2020-01" db="EMBL/GenBank/DDBJ databases">
        <title>Draft genome sequence of the Termite Coptotermes fromosanus.</title>
        <authorList>
            <person name="Itakura S."/>
            <person name="Yosikawa Y."/>
            <person name="Umezawa K."/>
        </authorList>
    </citation>
    <scope>NUCLEOTIDE SEQUENCE [LARGE SCALE GENOMIC DNA]</scope>
</reference>
<keyword evidence="5 13" id="KW-0349">Heme</keyword>
<comment type="similarity">
    <text evidence="4">Belongs to the cytochrome P450 family.</text>
</comment>
<accession>A0A6L2Q280</accession>
<dbReference type="PROSITE" id="PS00086">
    <property type="entry name" value="CYTOCHROME_P450"/>
    <property type="match status" value="1"/>
</dbReference>
<organism evidence="15 16">
    <name type="scientific">Coptotermes formosanus</name>
    <name type="common">Formosan subterranean termite</name>
    <dbReference type="NCBI Taxonomy" id="36987"/>
    <lineage>
        <taxon>Eukaryota</taxon>
        <taxon>Metazoa</taxon>
        <taxon>Ecdysozoa</taxon>
        <taxon>Arthropoda</taxon>
        <taxon>Hexapoda</taxon>
        <taxon>Insecta</taxon>
        <taxon>Pterygota</taxon>
        <taxon>Neoptera</taxon>
        <taxon>Polyneoptera</taxon>
        <taxon>Dictyoptera</taxon>
        <taxon>Blattodea</taxon>
        <taxon>Blattoidea</taxon>
        <taxon>Termitoidae</taxon>
        <taxon>Rhinotermitidae</taxon>
        <taxon>Coptotermes</taxon>
    </lineage>
</organism>
<dbReference type="PRINTS" id="PR00463">
    <property type="entry name" value="EP450I"/>
</dbReference>
<dbReference type="Gene3D" id="1.10.630.10">
    <property type="entry name" value="Cytochrome P450"/>
    <property type="match status" value="3"/>
</dbReference>
<evidence type="ECO:0000313" key="15">
    <source>
        <dbReference type="EMBL" id="GFG37652.1"/>
    </source>
</evidence>
<keyword evidence="16" id="KW-1185">Reference proteome</keyword>
<evidence type="ECO:0000256" key="9">
    <source>
        <dbReference type="ARBA" id="ARBA00023002"/>
    </source>
</evidence>
<evidence type="ECO:0000313" key="16">
    <source>
        <dbReference type="Proteomes" id="UP000502823"/>
    </source>
</evidence>
<evidence type="ECO:0000256" key="4">
    <source>
        <dbReference type="ARBA" id="ARBA00010617"/>
    </source>
</evidence>
<keyword evidence="14" id="KW-1133">Transmembrane helix</keyword>
<dbReference type="InterPro" id="IPR001128">
    <property type="entry name" value="Cyt_P450"/>
</dbReference>
<evidence type="ECO:0008006" key="17">
    <source>
        <dbReference type="Google" id="ProtNLM"/>
    </source>
</evidence>
<comment type="subcellular location">
    <subcellularLocation>
        <location evidence="3">Endoplasmic reticulum membrane</location>
        <topology evidence="3">Peripheral membrane protein</topology>
    </subcellularLocation>
    <subcellularLocation>
        <location evidence="2">Microsome membrane</location>
        <topology evidence="2">Peripheral membrane protein</topology>
    </subcellularLocation>
</comment>
<dbReference type="GO" id="GO:0020037">
    <property type="term" value="F:heme binding"/>
    <property type="evidence" value="ECO:0007669"/>
    <property type="project" value="InterPro"/>
</dbReference>
<comment type="cofactor">
    <cofactor evidence="1 13">
        <name>heme</name>
        <dbReference type="ChEBI" id="CHEBI:30413"/>
    </cofactor>
</comment>
<evidence type="ECO:0000256" key="11">
    <source>
        <dbReference type="ARBA" id="ARBA00023033"/>
    </source>
</evidence>
<dbReference type="Proteomes" id="UP000502823">
    <property type="component" value="Unassembled WGS sequence"/>
</dbReference>
<keyword evidence="10 13" id="KW-0408">Iron</keyword>
<evidence type="ECO:0000256" key="5">
    <source>
        <dbReference type="ARBA" id="ARBA00022617"/>
    </source>
</evidence>
<feature type="transmembrane region" description="Helical" evidence="14">
    <location>
        <begin position="203"/>
        <end position="224"/>
    </location>
</feature>
<dbReference type="GO" id="GO:0005789">
    <property type="term" value="C:endoplasmic reticulum membrane"/>
    <property type="evidence" value="ECO:0007669"/>
    <property type="project" value="UniProtKB-SubCell"/>
</dbReference>
<evidence type="ECO:0000256" key="1">
    <source>
        <dbReference type="ARBA" id="ARBA00001971"/>
    </source>
</evidence>
<keyword evidence="8" id="KW-0492">Microsome</keyword>
<dbReference type="PANTHER" id="PTHR24292">
    <property type="entry name" value="CYTOCHROME P450"/>
    <property type="match status" value="1"/>
</dbReference>
<evidence type="ECO:0000256" key="7">
    <source>
        <dbReference type="ARBA" id="ARBA00022824"/>
    </source>
</evidence>
<feature type="transmembrane region" description="Helical" evidence="14">
    <location>
        <begin position="1180"/>
        <end position="1199"/>
    </location>
</feature>
<dbReference type="GO" id="GO:0004497">
    <property type="term" value="F:monooxygenase activity"/>
    <property type="evidence" value="ECO:0007669"/>
    <property type="project" value="UniProtKB-KW"/>
</dbReference>
<evidence type="ECO:0000256" key="13">
    <source>
        <dbReference type="PIRSR" id="PIRSR602401-1"/>
    </source>
</evidence>
<keyword evidence="7" id="KW-0256">Endoplasmic reticulum</keyword>
<dbReference type="CDD" id="cd11056">
    <property type="entry name" value="CYP6-like"/>
    <property type="match status" value="2"/>
</dbReference>
<keyword evidence="11" id="KW-0503">Monooxygenase</keyword>
<name>A0A6L2Q280_COPFO</name>
<evidence type="ECO:0000256" key="12">
    <source>
        <dbReference type="ARBA" id="ARBA00023136"/>
    </source>
</evidence>
<protein>
    <recommendedName>
        <fullName evidence="17">Cytochrome P450</fullName>
    </recommendedName>
</protein>
<dbReference type="FunCoup" id="A0A6L2Q280">
    <property type="interactions" value="42"/>
</dbReference>
<dbReference type="SUPFAM" id="SSF48264">
    <property type="entry name" value="Cytochrome P450"/>
    <property type="match status" value="3"/>
</dbReference>
<dbReference type="InParanoid" id="A0A6L2Q280"/>